<comment type="caution">
    <text evidence="1">The sequence shown here is derived from an EMBL/GenBank/DDBJ whole genome shotgun (WGS) entry which is preliminary data.</text>
</comment>
<dbReference type="RefSeq" id="WP_099835323.1">
    <property type="nucleotide sequence ID" value="NZ_PEKN01000001.1"/>
</dbReference>
<sequence>MECLKKIKDLLQNPLWKKGEHYVGLGNPNAEILIVGKECAVDENSDSYKCEYSQNYNLWKDRDWSIKVEDVKNWVDNPILDWKIFDPLVPYSGQRFAVERKNKGGEVISGKGGTSSTWYNYQKLINFIREYGKLDSPVNTTHIDFYKDCFITELNELCRPNNHRLSAEERRKIEENIRNRFDLMIATNSFWSHFKTVILACGPYADALRADPRLTRAIFGCAKVISSVNGKKIPQLSFAISNDLLREIAKQV</sequence>
<evidence type="ECO:0000313" key="1">
    <source>
        <dbReference type="EMBL" id="PIK20163.1"/>
    </source>
</evidence>
<protein>
    <submittedName>
        <fullName evidence="1">Uncharacterized protein</fullName>
    </submittedName>
</protein>
<name>A0A2G8I9I0_PREIN</name>
<dbReference type="EMBL" id="PEKN01000001">
    <property type="protein sequence ID" value="PIK20163.1"/>
    <property type="molecule type" value="Genomic_DNA"/>
</dbReference>
<accession>A0A2G8I9I0</accession>
<dbReference type="Proteomes" id="UP000230046">
    <property type="component" value="Unassembled WGS sequence"/>
</dbReference>
<organism evidence="1 2">
    <name type="scientific">Prevotella intermedia</name>
    <dbReference type="NCBI Taxonomy" id="28131"/>
    <lineage>
        <taxon>Bacteria</taxon>
        <taxon>Pseudomonadati</taxon>
        <taxon>Bacteroidota</taxon>
        <taxon>Bacteroidia</taxon>
        <taxon>Bacteroidales</taxon>
        <taxon>Prevotellaceae</taxon>
        <taxon>Prevotella</taxon>
    </lineage>
</organism>
<reference evidence="1 2" key="1">
    <citation type="submission" date="2017-11" db="EMBL/GenBank/DDBJ databases">
        <title>Genome sequencing of Prevotella intermedia KCOM 1653.</title>
        <authorList>
            <person name="Kook J.-K."/>
            <person name="Park S.-N."/>
            <person name="Lim Y.K."/>
        </authorList>
    </citation>
    <scope>NUCLEOTIDE SEQUENCE [LARGE SCALE GENOMIC DNA]</scope>
    <source>
        <strain evidence="1 2">KCOM 1653</strain>
    </source>
</reference>
<evidence type="ECO:0000313" key="2">
    <source>
        <dbReference type="Proteomes" id="UP000230046"/>
    </source>
</evidence>
<gene>
    <name evidence="1" type="ORF">CTI18_01830</name>
</gene>
<proteinExistence type="predicted"/>
<dbReference type="AlphaFoldDB" id="A0A2G8I9I0"/>